<accession>A0A7W7ZD54</accession>
<keyword evidence="3" id="KW-1185">Reference proteome</keyword>
<gene>
    <name evidence="2" type="ORF">HDF16_001831</name>
</gene>
<evidence type="ECO:0000313" key="3">
    <source>
        <dbReference type="Proteomes" id="UP000540989"/>
    </source>
</evidence>
<comment type="caution">
    <text evidence="2">The sequence shown here is derived from an EMBL/GenBank/DDBJ whole genome shotgun (WGS) entry which is preliminary data.</text>
</comment>
<evidence type="ECO:0000256" key="1">
    <source>
        <dbReference type="SAM" id="Phobius"/>
    </source>
</evidence>
<keyword evidence="1" id="KW-0472">Membrane</keyword>
<reference evidence="2 3" key="1">
    <citation type="submission" date="2020-08" db="EMBL/GenBank/DDBJ databases">
        <title>Genomic Encyclopedia of Type Strains, Phase IV (KMG-V): Genome sequencing to study the core and pangenomes of soil and plant-associated prokaryotes.</title>
        <authorList>
            <person name="Whitman W."/>
        </authorList>
    </citation>
    <scope>NUCLEOTIDE SEQUENCE [LARGE SCALE GENOMIC DNA]</scope>
    <source>
        <strain evidence="2 3">M8UP14</strain>
    </source>
</reference>
<name>A0A7W7ZD54_9BACT</name>
<dbReference type="AlphaFoldDB" id="A0A7W7ZD54"/>
<evidence type="ECO:0000313" key="2">
    <source>
        <dbReference type="EMBL" id="MBB5057146.1"/>
    </source>
</evidence>
<sequence length="293" mass="31684">MIALAIAFSAGSFLYRLLRHTHLGQSSAMFLGVPAVLAILVALTPKARTVTGGIVKGITLALLIIAPLLGEGYLCILFAAPLFYIVGIVIGLLVDWLRARRSTTLGCVAIVLLPLCLEGVVPELTFDREQSVTVSRVVPASAADVEASLSLSPRIDQPLPRYLAIGFPRPLYAQGSGLDEGATRTIHFSGAEGDPPGDLMMRVTGRDRSSVRFETVSDASKLTQWLRWESSDVSWMPINAGSTLVTWKVTFARQLDPAWYFVPWERLTVGEAARYLIAVNAEPATSMPTGMTK</sequence>
<dbReference type="RefSeq" id="WP_184215668.1">
    <property type="nucleotide sequence ID" value="NZ_JACHIP010000002.1"/>
</dbReference>
<keyword evidence="1" id="KW-0812">Transmembrane</keyword>
<protein>
    <submittedName>
        <fullName evidence="2">Uncharacterized protein</fullName>
    </submittedName>
</protein>
<feature type="transmembrane region" description="Helical" evidence="1">
    <location>
        <begin position="50"/>
        <end position="70"/>
    </location>
</feature>
<feature type="transmembrane region" description="Helical" evidence="1">
    <location>
        <begin position="24"/>
        <end position="43"/>
    </location>
</feature>
<dbReference type="Proteomes" id="UP000540989">
    <property type="component" value="Unassembled WGS sequence"/>
</dbReference>
<keyword evidence="1" id="KW-1133">Transmembrane helix</keyword>
<organism evidence="2 3">
    <name type="scientific">Granulicella aggregans</name>
    <dbReference type="NCBI Taxonomy" id="474949"/>
    <lineage>
        <taxon>Bacteria</taxon>
        <taxon>Pseudomonadati</taxon>
        <taxon>Acidobacteriota</taxon>
        <taxon>Terriglobia</taxon>
        <taxon>Terriglobales</taxon>
        <taxon>Acidobacteriaceae</taxon>
        <taxon>Granulicella</taxon>
    </lineage>
</organism>
<feature type="transmembrane region" description="Helical" evidence="1">
    <location>
        <begin position="76"/>
        <end position="97"/>
    </location>
</feature>
<dbReference type="EMBL" id="JACHIP010000002">
    <property type="protein sequence ID" value="MBB5057146.1"/>
    <property type="molecule type" value="Genomic_DNA"/>
</dbReference>
<proteinExistence type="predicted"/>